<keyword evidence="1" id="KW-0460">Magnesium</keyword>
<evidence type="ECO:0000259" key="2">
    <source>
        <dbReference type="PROSITE" id="PS51746"/>
    </source>
</evidence>
<dbReference type="VEuPathDB" id="FungiDB:CC1G_13911"/>
<dbReference type="HOGENOM" id="CLU_029404_7_1_1"/>
<reference evidence="3 4" key="1">
    <citation type="journal article" date="2010" name="Proc. Natl. Acad. Sci. U.S.A.">
        <title>Insights into evolution of multicellular fungi from the assembled chromosomes of the mushroom Coprinopsis cinerea (Coprinus cinereus).</title>
        <authorList>
            <person name="Stajich J.E."/>
            <person name="Wilke S.K."/>
            <person name="Ahren D."/>
            <person name="Au C.H."/>
            <person name="Birren B.W."/>
            <person name="Borodovsky M."/>
            <person name="Burns C."/>
            <person name="Canback B."/>
            <person name="Casselton L.A."/>
            <person name="Cheng C.K."/>
            <person name="Deng J."/>
            <person name="Dietrich F.S."/>
            <person name="Fargo D.C."/>
            <person name="Farman M.L."/>
            <person name="Gathman A.C."/>
            <person name="Goldberg J."/>
            <person name="Guigo R."/>
            <person name="Hoegger P.J."/>
            <person name="Hooker J.B."/>
            <person name="Huggins A."/>
            <person name="James T.Y."/>
            <person name="Kamada T."/>
            <person name="Kilaru S."/>
            <person name="Kodira C."/>
            <person name="Kues U."/>
            <person name="Kupfer D."/>
            <person name="Kwan H.S."/>
            <person name="Lomsadze A."/>
            <person name="Li W."/>
            <person name="Lilly W.W."/>
            <person name="Ma L.J."/>
            <person name="Mackey A.J."/>
            <person name="Manning G."/>
            <person name="Martin F."/>
            <person name="Muraguchi H."/>
            <person name="Natvig D.O."/>
            <person name="Palmerini H."/>
            <person name="Ramesh M.A."/>
            <person name="Rehmeyer C.J."/>
            <person name="Roe B.A."/>
            <person name="Shenoy N."/>
            <person name="Stanke M."/>
            <person name="Ter-Hovhannisyan V."/>
            <person name="Tunlid A."/>
            <person name="Velagapudi R."/>
            <person name="Vision T.J."/>
            <person name="Zeng Q."/>
            <person name="Zolan M.E."/>
            <person name="Pukkila P.J."/>
        </authorList>
    </citation>
    <scope>NUCLEOTIDE SEQUENCE [LARGE SCALE GENOMIC DNA]</scope>
    <source>
        <strain evidence="4">Okayama-7 / 130 / ATCC MYA-4618 / FGSC 9003</strain>
    </source>
</reference>
<dbReference type="EC" id="3.1.3.16" evidence="1"/>
<feature type="domain" description="PPM-type phosphatase" evidence="2">
    <location>
        <begin position="71"/>
        <end position="381"/>
    </location>
</feature>
<dbReference type="eggNOG" id="KOG1379">
    <property type="taxonomic scope" value="Eukaryota"/>
</dbReference>
<dbReference type="OrthoDB" id="60843at2759"/>
<dbReference type="InterPro" id="IPR039123">
    <property type="entry name" value="PPTC7"/>
</dbReference>
<comment type="catalytic activity">
    <reaction evidence="1">
        <text>O-phospho-L-seryl-[protein] + H2O = L-seryl-[protein] + phosphate</text>
        <dbReference type="Rhea" id="RHEA:20629"/>
        <dbReference type="Rhea" id="RHEA-COMP:9863"/>
        <dbReference type="Rhea" id="RHEA-COMP:11604"/>
        <dbReference type="ChEBI" id="CHEBI:15377"/>
        <dbReference type="ChEBI" id="CHEBI:29999"/>
        <dbReference type="ChEBI" id="CHEBI:43474"/>
        <dbReference type="ChEBI" id="CHEBI:83421"/>
        <dbReference type="EC" id="3.1.3.16"/>
    </reaction>
</comment>
<dbReference type="FunCoup" id="D6RKX9">
    <property type="interactions" value="223"/>
</dbReference>
<dbReference type="PANTHER" id="PTHR12320">
    <property type="entry name" value="PROTEIN PHOSPHATASE 2C"/>
    <property type="match status" value="1"/>
</dbReference>
<dbReference type="OMA" id="ANTIAWM"/>
<accession>D6RKX9</accession>
<keyword evidence="1" id="KW-0479">Metal-binding</keyword>
<evidence type="ECO:0000256" key="1">
    <source>
        <dbReference type="RuleBase" id="RU366020"/>
    </source>
</evidence>
<keyword evidence="4" id="KW-1185">Reference proteome</keyword>
<comment type="cofactor">
    <cofactor evidence="1">
        <name>Mg(2+)</name>
        <dbReference type="ChEBI" id="CHEBI:18420"/>
    </cofactor>
</comment>
<comment type="cofactor">
    <cofactor evidence="1">
        <name>Mn(2+)</name>
        <dbReference type="ChEBI" id="CHEBI:29035"/>
    </cofactor>
</comment>
<dbReference type="AlphaFoldDB" id="D6RKX9"/>
<dbReference type="STRING" id="240176.D6RKX9"/>
<dbReference type="PANTHER" id="PTHR12320:SF1">
    <property type="entry name" value="PROTEIN PHOSPHATASE PTC7 HOMOLOG"/>
    <property type="match status" value="1"/>
</dbReference>
<dbReference type="InterPro" id="IPR036457">
    <property type="entry name" value="PPM-type-like_dom_sf"/>
</dbReference>
<comment type="similarity">
    <text evidence="1">Belongs to the PP2C family.</text>
</comment>
<keyword evidence="1" id="KW-0378">Hydrolase</keyword>
<dbReference type="RefSeq" id="XP_002911871.1">
    <property type="nucleotide sequence ID" value="XM_002911825.1"/>
</dbReference>
<protein>
    <recommendedName>
        <fullName evidence="1">Protein phosphatase</fullName>
        <ecNumber evidence="1">3.1.3.16</ecNumber>
    </recommendedName>
</protein>
<dbReference type="GO" id="GO:0004722">
    <property type="term" value="F:protein serine/threonine phosphatase activity"/>
    <property type="evidence" value="ECO:0007669"/>
    <property type="project" value="UniProtKB-EC"/>
</dbReference>
<evidence type="ECO:0000313" key="3">
    <source>
        <dbReference type="EMBL" id="EFI28377.1"/>
    </source>
</evidence>
<organism evidence="3 4">
    <name type="scientific">Coprinopsis cinerea (strain Okayama-7 / 130 / ATCC MYA-4618 / FGSC 9003)</name>
    <name type="common">Inky cap fungus</name>
    <name type="synonym">Hormographiella aspergillata</name>
    <dbReference type="NCBI Taxonomy" id="240176"/>
    <lineage>
        <taxon>Eukaryota</taxon>
        <taxon>Fungi</taxon>
        <taxon>Dikarya</taxon>
        <taxon>Basidiomycota</taxon>
        <taxon>Agaricomycotina</taxon>
        <taxon>Agaricomycetes</taxon>
        <taxon>Agaricomycetidae</taxon>
        <taxon>Agaricales</taxon>
        <taxon>Agaricineae</taxon>
        <taxon>Psathyrellaceae</taxon>
        <taxon>Coprinopsis</taxon>
    </lineage>
</organism>
<dbReference type="InParanoid" id="D6RKX9"/>
<dbReference type="KEGG" id="cci:CC1G_13911"/>
<dbReference type="SUPFAM" id="SSF81606">
    <property type="entry name" value="PP2C-like"/>
    <property type="match status" value="1"/>
</dbReference>
<dbReference type="GeneID" id="9379817"/>
<dbReference type="Gene3D" id="3.60.40.10">
    <property type="entry name" value="PPM-type phosphatase domain"/>
    <property type="match status" value="1"/>
</dbReference>
<dbReference type="Proteomes" id="UP000001861">
    <property type="component" value="Unassembled WGS sequence"/>
</dbReference>
<name>D6RKX9_COPC7</name>
<gene>
    <name evidence="3" type="ORF">CC1G_13911</name>
</gene>
<comment type="catalytic activity">
    <reaction evidence="1">
        <text>O-phospho-L-threonyl-[protein] + H2O = L-threonyl-[protein] + phosphate</text>
        <dbReference type="Rhea" id="RHEA:47004"/>
        <dbReference type="Rhea" id="RHEA-COMP:11060"/>
        <dbReference type="Rhea" id="RHEA-COMP:11605"/>
        <dbReference type="ChEBI" id="CHEBI:15377"/>
        <dbReference type="ChEBI" id="CHEBI:30013"/>
        <dbReference type="ChEBI" id="CHEBI:43474"/>
        <dbReference type="ChEBI" id="CHEBI:61977"/>
        <dbReference type="EC" id="3.1.3.16"/>
    </reaction>
</comment>
<dbReference type="InterPro" id="IPR001932">
    <property type="entry name" value="PPM-type_phosphatase-like_dom"/>
</dbReference>
<sequence length="381" mass="42737">MPIPHHLPSLFSRYNSARARQILRKSANSHVRCYAVAAARPYTFHIGASWAGKTEDPVIAATKVPFPSDTLIGSWRNKMLSRPKHVRSKDAGEDFFFVQERGPYQVFLSFFFDLLAFQGVSLGVADGVGGWVDSGVDPSLFSQALMYHAHRYSRNAWPGEPEIDPTMDYEEREQVEGWEMTPYECLDLAYGGVLREKFVQAGSSTACIISLNASSGLLRSANLGDSGYSVIRGTSLIHHQRAQTHFFNCPKQLTKLPPNAGRKFARACVDSPSEADTHHVKLRDGDIVVAYTDGFSDNVFPVEMVRICRLLARTNASEDEQAQVMADRMVEYAQKCMHNKNRVSPFERDAARHGMFYRGGKEDEYVISLMTCKPCLSFVQF</sequence>
<evidence type="ECO:0000313" key="4">
    <source>
        <dbReference type="Proteomes" id="UP000001861"/>
    </source>
</evidence>
<keyword evidence="1" id="KW-0464">Manganese</keyword>
<dbReference type="PROSITE" id="PS51746">
    <property type="entry name" value="PPM_2"/>
    <property type="match status" value="1"/>
</dbReference>
<proteinExistence type="inferred from homology"/>
<dbReference type="EMBL" id="AACS02000002">
    <property type="protein sequence ID" value="EFI28377.1"/>
    <property type="molecule type" value="Genomic_DNA"/>
</dbReference>
<dbReference type="GO" id="GO:0046872">
    <property type="term" value="F:metal ion binding"/>
    <property type="evidence" value="ECO:0007669"/>
    <property type="project" value="UniProtKB-UniRule"/>
</dbReference>
<comment type="caution">
    <text evidence="3">The sequence shown here is derived from an EMBL/GenBank/DDBJ whole genome shotgun (WGS) entry which is preliminary data.</text>
</comment>
<keyword evidence="1" id="KW-0904">Protein phosphatase</keyword>